<evidence type="ECO:0000313" key="5">
    <source>
        <dbReference type="EMBL" id="CAB4858274.1"/>
    </source>
</evidence>
<dbReference type="Pfam" id="PF00557">
    <property type="entry name" value="Peptidase_M24"/>
    <property type="match status" value="1"/>
</dbReference>
<evidence type="ECO:0000256" key="1">
    <source>
        <dbReference type="ARBA" id="ARBA00022723"/>
    </source>
</evidence>
<dbReference type="InterPro" id="IPR000994">
    <property type="entry name" value="Pept_M24"/>
</dbReference>
<dbReference type="PANTHER" id="PTHR46112:SF3">
    <property type="entry name" value="AMINOPEPTIDASE YPDF"/>
    <property type="match status" value="1"/>
</dbReference>
<dbReference type="SUPFAM" id="SSF53092">
    <property type="entry name" value="Creatinase/prolidase N-terminal domain"/>
    <property type="match status" value="1"/>
</dbReference>
<dbReference type="InterPro" id="IPR029149">
    <property type="entry name" value="Creatin/AminoP/Spt16_N"/>
</dbReference>
<reference evidence="5" key="1">
    <citation type="submission" date="2020-05" db="EMBL/GenBank/DDBJ databases">
        <authorList>
            <person name="Chiriac C."/>
            <person name="Salcher M."/>
            <person name="Ghai R."/>
            <person name="Kavagutti S V."/>
        </authorList>
    </citation>
    <scope>NUCLEOTIDE SEQUENCE</scope>
</reference>
<organism evidence="5">
    <name type="scientific">freshwater metagenome</name>
    <dbReference type="NCBI Taxonomy" id="449393"/>
    <lineage>
        <taxon>unclassified sequences</taxon>
        <taxon>metagenomes</taxon>
        <taxon>ecological metagenomes</taxon>
    </lineage>
</organism>
<dbReference type="InterPro" id="IPR001714">
    <property type="entry name" value="Pept_M24_MAP"/>
</dbReference>
<protein>
    <submittedName>
        <fullName evidence="5">Unannotated protein</fullName>
    </submittedName>
</protein>
<dbReference type="GO" id="GO:0046872">
    <property type="term" value="F:metal ion binding"/>
    <property type="evidence" value="ECO:0007669"/>
    <property type="project" value="UniProtKB-KW"/>
</dbReference>
<keyword evidence="2" id="KW-0378">Hydrolase</keyword>
<keyword evidence="1" id="KW-0479">Metal-binding</keyword>
<gene>
    <name evidence="5" type="ORF">UFOPK3444_00025</name>
</gene>
<evidence type="ECO:0000256" key="2">
    <source>
        <dbReference type="ARBA" id="ARBA00022801"/>
    </source>
</evidence>
<dbReference type="Gene3D" id="3.90.230.10">
    <property type="entry name" value="Creatinase/methionine aminopeptidase superfamily"/>
    <property type="match status" value="1"/>
</dbReference>
<dbReference type="GO" id="GO:0016787">
    <property type="term" value="F:hydrolase activity"/>
    <property type="evidence" value="ECO:0007669"/>
    <property type="project" value="UniProtKB-KW"/>
</dbReference>
<dbReference type="Gene3D" id="3.40.350.10">
    <property type="entry name" value="Creatinase/prolidase N-terminal domain"/>
    <property type="match status" value="1"/>
</dbReference>
<evidence type="ECO:0000259" key="3">
    <source>
        <dbReference type="Pfam" id="PF00557"/>
    </source>
</evidence>
<dbReference type="PROSITE" id="PS00491">
    <property type="entry name" value="PROLINE_PEPTIDASE"/>
    <property type="match status" value="1"/>
</dbReference>
<name>A0A6J7CMQ3_9ZZZZ</name>
<proteinExistence type="predicted"/>
<feature type="domain" description="Creatinase N-terminal" evidence="4">
    <location>
        <begin position="7"/>
        <end position="134"/>
    </location>
</feature>
<dbReference type="EMBL" id="CAFBLU010000001">
    <property type="protein sequence ID" value="CAB4858274.1"/>
    <property type="molecule type" value="Genomic_DNA"/>
</dbReference>
<dbReference type="InterPro" id="IPR050659">
    <property type="entry name" value="Peptidase_M24B"/>
</dbReference>
<dbReference type="InterPro" id="IPR036005">
    <property type="entry name" value="Creatinase/aminopeptidase-like"/>
</dbReference>
<dbReference type="PANTHER" id="PTHR46112">
    <property type="entry name" value="AMINOPEPTIDASE"/>
    <property type="match status" value="1"/>
</dbReference>
<dbReference type="Pfam" id="PF01321">
    <property type="entry name" value="Creatinase_N"/>
    <property type="match status" value="1"/>
</dbReference>
<dbReference type="AlphaFoldDB" id="A0A6J7CMQ3"/>
<dbReference type="InterPro" id="IPR001131">
    <property type="entry name" value="Peptidase_M24B_aminopep-P_CS"/>
</dbReference>
<dbReference type="PRINTS" id="PR00599">
    <property type="entry name" value="MAPEPTIDASE"/>
</dbReference>
<dbReference type="SUPFAM" id="SSF55920">
    <property type="entry name" value="Creatinase/aminopeptidase"/>
    <property type="match status" value="1"/>
</dbReference>
<accession>A0A6J7CMQ3</accession>
<evidence type="ECO:0000259" key="4">
    <source>
        <dbReference type="Pfam" id="PF01321"/>
    </source>
</evidence>
<sequence>MTEGNHRLGRVRAFMDDRKLDALLLAGGPNVRWLTGFTGSSGAALVGREWASFITDFRYVEQASDEIGQGFQTVISEGALRRSIAAVVGSNSVQRLGFDSEDLSVDSRDQLEDVLPAEVELVPQKGVSAALRAVKDAAEVEAIQTAATLGDRVLTAVLETGLLGRTEVEIAADLERRARALGAEAMSFPSIVAAGAHGALPHAQPKHEALSSGQLVVIDWGVVVGGYCSDCTRTVALGAVSDHAKEVYEIVLSAQQAGVAALRPGPTGREIDAVSRDLIDDAGFGEHFGHGLGHGVGLEIHEAPTLGKTGDVALEEGMVVTVEPGIYLAGELGIRIEDLLVVTADGANAMTHLPLGLIEVS</sequence>
<feature type="domain" description="Peptidase M24" evidence="3">
    <location>
        <begin position="141"/>
        <end position="344"/>
    </location>
</feature>
<dbReference type="InterPro" id="IPR000587">
    <property type="entry name" value="Creatinase_N"/>
</dbReference>